<dbReference type="Pfam" id="PF09977">
    <property type="entry name" value="Tad_C"/>
    <property type="match status" value="1"/>
</dbReference>
<dbReference type="EMBL" id="PNYA01000004">
    <property type="protein sequence ID" value="PMS22129.1"/>
    <property type="molecule type" value="Genomic_DNA"/>
</dbReference>
<dbReference type="InterPro" id="IPR018705">
    <property type="entry name" value="DUF2134_membrane"/>
</dbReference>
<dbReference type="Pfam" id="PF07811">
    <property type="entry name" value="TadE"/>
    <property type="match status" value="1"/>
</dbReference>
<keyword evidence="5" id="KW-1185">Reference proteome</keyword>
<evidence type="ECO:0000313" key="5">
    <source>
        <dbReference type="Proteomes" id="UP000235616"/>
    </source>
</evidence>
<dbReference type="Proteomes" id="UP000235616">
    <property type="component" value="Unassembled WGS sequence"/>
</dbReference>
<evidence type="ECO:0000313" key="4">
    <source>
        <dbReference type="EMBL" id="PMS22129.1"/>
    </source>
</evidence>
<evidence type="ECO:0000259" key="3">
    <source>
        <dbReference type="Pfam" id="PF09977"/>
    </source>
</evidence>
<keyword evidence="1" id="KW-0812">Transmembrane</keyword>
<keyword evidence="1" id="KW-1133">Transmembrane helix</keyword>
<feature type="domain" description="TadE-like" evidence="2">
    <location>
        <begin position="16"/>
        <end position="57"/>
    </location>
</feature>
<organism evidence="4 5">
    <name type="scientific">Trinickia dabaoshanensis</name>
    <dbReference type="NCBI Taxonomy" id="564714"/>
    <lineage>
        <taxon>Bacteria</taxon>
        <taxon>Pseudomonadati</taxon>
        <taxon>Pseudomonadota</taxon>
        <taxon>Betaproteobacteria</taxon>
        <taxon>Burkholderiales</taxon>
        <taxon>Burkholderiaceae</taxon>
        <taxon>Trinickia</taxon>
    </lineage>
</organism>
<feature type="domain" description="DUF2134" evidence="3">
    <location>
        <begin position="59"/>
        <end position="164"/>
    </location>
</feature>
<dbReference type="InterPro" id="IPR012495">
    <property type="entry name" value="TadE-like_dom"/>
</dbReference>
<gene>
    <name evidence="4" type="ORF">C0Z18_06370</name>
</gene>
<feature type="transmembrane region" description="Helical" evidence="1">
    <location>
        <begin position="18"/>
        <end position="37"/>
    </location>
</feature>
<dbReference type="RefSeq" id="WP_102644529.1">
    <property type="nucleotide sequence ID" value="NZ_PNYA01000004.1"/>
</dbReference>
<accession>A0A2N7VY88</accession>
<evidence type="ECO:0000259" key="2">
    <source>
        <dbReference type="Pfam" id="PF07811"/>
    </source>
</evidence>
<reference evidence="4 5" key="1">
    <citation type="submission" date="2018-01" db="EMBL/GenBank/DDBJ databases">
        <title>Whole genome analyses suggest that Burkholderia sensu lato contains two further novel genera in the rhizoxinica-symbiotica group Mycetohabitans gen. nov., and Trinickia gen. nov.: implications for the evolution of diazotrophy and nodulation in the Burkholderiaceae.</title>
        <authorList>
            <person name="Estrada-de los Santos P."/>
            <person name="Palmer M."/>
            <person name="Chavez-Ramirez B."/>
            <person name="Beukes C."/>
            <person name="Steenkamp E.T."/>
            <person name="Hirsch A.M."/>
            <person name="Manyaka P."/>
            <person name="Maluk M."/>
            <person name="Lafos M."/>
            <person name="Crook M."/>
            <person name="Gross E."/>
            <person name="Simon M.F."/>
            <person name="Bueno dos Reis Junior F."/>
            <person name="Poole P.S."/>
            <person name="Venter S.N."/>
            <person name="James E.K."/>
        </authorList>
    </citation>
    <scope>NUCLEOTIDE SEQUENCE [LARGE SCALE GENOMIC DNA]</scope>
    <source>
        <strain evidence="4 5">GIMN1.004</strain>
    </source>
</reference>
<proteinExistence type="predicted"/>
<dbReference type="OrthoDB" id="8894266at2"/>
<dbReference type="AlphaFoldDB" id="A0A2N7VY88"/>
<comment type="caution">
    <text evidence="4">The sequence shown here is derived from an EMBL/GenBank/DDBJ whole genome shotgun (WGS) entry which is preliminary data.</text>
</comment>
<name>A0A2N7VY88_9BURK</name>
<evidence type="ECO:0000256" key="1">
    <source>
        <dbReference type="SAM" id="Phobius"/>
    </source>
</evidence>
<protein>
    <submittedName>
        <fullName evidence="4">Pilus assembly protein TadE</fullName>
    </submittedName>
</protein>
<keyword evidence="1" id="KW-0472">Membrane</keyword>
<sequence length="346" mass="35991">MRNDAHFARLAGRQRGAIAIYVALFLMVMLGFIALSVDIGRALVVRNELQNAADAAALAGAGQLQWTNTPTTWANATSKANAAISLNYADGKALSTGTVTTGYWSVTGSPAGMQSTTITPSGSELPAVQVTVSRTAGSNGGPIQTFFAGLIGTNTIDVSATAVAAIAMPGVAKPGALFPLAITQCTYNLFWNSSTGQPTIDPSTGKPYEIKIGSSYHTGTCYYGQWTTFNTVANDTPTVINLIQNGNPTTLSIGDNTWIDTGTKNSIYKNISTPVQVLLPVVSDVSTGSNQPIIAFAPFQIDQSVNGANPYVAGHFITNYLPTNVGPGGGTPPAYYGAYVPPVLVN</sequence>